<dbReference type="GO" id="GO:0006281">
    <property type="term" value="P:DNA repair"/>
    <property type="evidence" value="ECO:0007669"/>
    <property type="project" value="TreeGrafter"/>
</dbReference>
<gene>
    <name evidence="5" type="primary">gph</name>
    <name evidence="5" type="ORF">AAJCM20276_17500</name>
</gene>
<dbReference type="NCBIfam" id="TIGR01549">
    <property type="entry name" value="HAD-SF-IA-v1"/>
    <property type="match status" value="1"/>
</dbReference>
<dbReference type="SFLD" id="SFLDS00003">
    <property type="entry name" value="Haloacid_Dehalogenase"/>
    <property type="match status" value="1"/>
</dbReference>
<dbReference type="InterPro" id="IPR036412">
    <property type="entry name" value="HAD-like_sf"/>
</dbReference>
<evidence type="ECO:0000256" key="3">
    <source>
        <dbReference type="ARBA" id="ARBA00006171"/>
    </source>
</evidence>
<comment type="catalytic activity">
    <reaction evidence="1">
        <text>2-phosphoglycolate + H2O = glycolate + phosphate</text>
        <dbReference type="Rhea" id="RHEA:14369"/>
        <dbReference type="ChEBI" id="CHEBI:15377"/>
        <dbReference type="ChEBI" id="CHEBI:29805"/>
        <dbReference type="ChEBI" id="CHEBI:43474"/>
        <dbReference type="ChEBI" id="CHEBI:58033"/>
        <dbReference type="EC" id="3.1.3.18"/>
    </reaction>
</comment>
<evidence type="ECO:0000256" key="2">
    <source>
        <dbReference type="ARBA" id="ARBA00004818"/>
    </source>
</evidence>
<proteinExistence type="inferred from homology"/>
<comment type="similarity">
    <text evidence="3">Belongs to the HAD-like hydrolase superfamily. CbbY/CbbZ/Gph/YieH family.</text>
</comment>
<dbReference type="AlphaFoldDB" id="A0A6S6PJX3"/>
<dbReference type="Proteomes" id="UP000515220">
    <property type="component" value="Chromosome"/>
</dbReference>
<sequence length="219" mass="23384">MRLMVFDLDGTLVDSLHDLSDCVGLLLAEYGLPAPSQDAVRSMIGDGVGKLVERALDHANAKDIDRQTAIHRFMEIYGPRVTERSRLFPGTKETLNRLAENSWTLAVCTNKPVAAANNILRTFGILDLFAAVGGGDSFPVRKPDPAHLLGTIALAKGTVARSIMVGDHANDILAARGAGAKSIFARWGYGLPAYADGATAETDRISDIPVIADTLLKDS</sequence>
<dbReference type="GO" id="GO:0005829">
    <property type="term" value="C:cytosol"/>
    <property type="evidence" value="ECO:0007669"/>
    <property type="project" value="TreeGrafter"/>
</dbReference>
<dbReference type="InterPro" id="IPR041492">
    <property type="entry name" value="HAD_2"/>
</dbReference>
<organism evidence="5 6">
    <name type="scientific">Acetobacter aceti</name>
    <dbReference type="NCBI Taxonomy" id="435"/>
    <lineage>
        <taxon>Bacteria</taxon>
        <taxon>Pseudomonadati</taxon>
        <taxon>Pseudomonadota</taxon>
        <taxon>Alphaproteobacteria</taxon>
        <taxon>Acetobacterales</taxon>
        <taxon>Acetobacteraceae</taxon>
        <taxon>Acetobacter</taxon>
        <taxon>Acetobacter subgen. Acetobacter</taxon>
    </lineage>
</organism>
<dbReference type="GO" id="GO:0008967">
    <property type="term" value="F:phosphoglycolate phosphatase activity"/>
    <property type="evidence" value="ECO:0007669"/>
    <property type="project" value="UniProtKB-EC"/>
</dbReference>
<dbReference type="SUPFAM" id="SSF56784">
    <property type="entry name" value="HAD-like"/>
    <property type="match status" value="1"/>
</dbReference>
<protein>
    <recommendedName>
        <fullName evidence="4">phosphoglycolate phosphatase</fullName>
        <ecNumber evidence="4">3.1.3.18</ecNumber>
    </recommendedName>
</protein>
<dbReference type="InterPro" id="IPR050155">
    <property type="entry name" value="HAD-like_hydrolase_sf"/>
</dbReference>
<dbReference type="EC" id="3.1.3.18" evidence="4"/>
<dbReference type="InterPro" id="IPR023198">
    <property type="entry name" value="PGP-like_dom2"/>
</dbReference>
<reference evidence="5 6" key="1">
    <citation type="submission" date="2020-07" db="EMBL/GenBank/DDBJ databases">
        <title>Complete Genome Sequence of an acetic acid bacterium, Acetobacter aceti JCM20276.</title>
        <authorList>
            <person name="Hirose Y."/>
            <person name="Mihara H."/>
        </authorList>
    </citation>
    <scope>NUCLEOTIDE SEQUENCE [LARGE SCALE GENOMIC DNA]</scope>
    <source>
        <strain evidence="5 6">JCM20276</strain>
    </source>
</reference>
<dbReference type="InterPro" id="IPR006439">
    <property type="entry name" value="HAD-SF_hydro_IA"/>
</dbReference>
<dbReference type="PANTHER" id="PTHR43434:SF1">
    <property type="entry name" value="PHOSPHOGLYCOLATE PHOSPHATASE"/>
    <property type="match status" value="1"/>
</dbReference>
<evidence type="ECO:0000256" key="1">
    <source>
        <dbReference type="ARBA" id="ARBA00000830"/>
    </source>
</evidence>
<accession>A0A6S6PJX3</accession>
<dbReference type="Gene3D" id="3.40.50.1000">
    <property type="entry name" value="HAD superfamily/HAD-like"/>
    <property type="match status" value="1"/>
</dbReference>
<dbReference type="EMBL" id="AP023326">
    <property type="protein sequence ID" value="BCI67126.1"/>
    <property type="molecule type" value="Genomic_DNA"/>
</dbReference>
<name>A0A6S6PJX3_ACEAC</name>
<dbReference type="InterPro" id="IPR023214">
    <property type="entry name" value="HAD_sf"/>
</dbReference>
<evidence type="ECO:0000256" key="4">
    <source>
        <dbReference type="ARBA" id="ARBA00013078"/>
    </source>
</evidence>
<evidence type="ECO:0000313" key="6">
    <source>
        <dbReference type="Proteomes" id="UP000515220"/>
    </source>
</evidence>
<dbReference type="PANTHER" id="PTHR43434">
    <property type="entry name" value="PHOSPHOGLYCOLATE PHOSPHATASE"/>
    <property type="match status" value="1"/>
</dbReference>
<dbReference type="Pfam" id="PF13419">
    <property type="entry name" value="HAD_2"/>
    <property type="match status" value="1"/>
</dbReference>
<dbReference type="Gene3D" id="1.10.150.240">
    <property type="entry name" value="Putative phosphatase, domain 2"/>
    <property type="match status" value="1"/>
</dbReference>
<comment type="pathway">
    <text evidence="2">Organic acid metabolism; glycolate biosynthesis; glycolate from 2-phosphoglycolate: step 1/1.</text>
</comment>
<evidence type="ECO:0000313" key="5">
    <source>
        <dbReference type="EMBL" id="BCI67126.1"/>
    </source>
</evidence>
<dbReference type="SFLD" id="SFLDG01129">
    <property type="entry name" value="C1.5:_HAD__Beta-PGM__Phosphata"/>
    <property type="match status" value="1"/>
</dbReference>
<dbReference type="RefSeq" id="WP_099347451.1">
    <property type="nucleotide sequence ID" value="NZ_AP023326.1"/>
</dbReference>